<sequence>MLAPQSDANVLYGLMALQLGMISQGDLAGALAEWASTRARGLDAILLERGLIPPQTHALLEPLVLGRASSGVEAFAGSEAEPPGNGRWRTMAVETIGGTEPVFGPLPTASHPLSRGGHLSGRGRFRILRPHNEGGLGIISVARDEELGRQVALKEIKLRYADDPHSRARFLLEAEITGKLEHPGIVPIYGMGTSSDGLPYYAMRLIRGDTLAEAIDRLHKGGKSGFDPVRRSFSSRQLLERFLVACDTIEYAHSRGVIHRDIKPDNIMLGPYGETLVVDWGLARPLGEPLSASGASGEAPVKTDELHLPEEVEGAPTGTPRYMSPEQVRGELDRFGAPTDVYGLGATLYHLITGEAPLRGVHGTEVFRRVDQGKIPPPRAVNRRVPRALEAICRKAMAARPEDR</sequence>
<dbReference type="Pfam" id="PF00069">
    <property type="entry name" value="Pkinase"/>
    <property type="match status" value="1"/>
</dbReference>
<dbReference type="Gene3D" id="3.30.200.20">
    <property type="entry name" value="Phosphorylase Kinase, domain 1"/>
    <property type="match status" value="1"/>
</dbReference>
<comment type="caution">
    <text evidence="7">The sequence shown here is derived from an EMBL/GenBank/DDBJ whole genome shotgun (WGS) entry which is preliminary data.</text>
</comment>
<dbReference type="CDD" id="cd14014">
    <property type="entry name" value="STKc_PknB_like"/>
    <property type="match status" value="1"/>
</dbReference>
<accession>A0A432MJK1</accession>
<keyword evidence="2" id="KW-0547">Nucleotide-binding</keyword>
<evidence type="ECO:0000256" key="5">
    <source>
        <dbReference type="SAM" id="MobiDB-lite"/>
    </source>
</evidence>
<evidence type="ECO:0000256" key="2">
    <source>
        <dbReference type="ARBA" id="ARBA00022741"/>
    </source>
</evidence>
<evidence type="ECO:0000256" key="1">
    <source>
        <dbReference type="ARBA" id="ARBA00022679"/>
    </source>
</evidence>
<reference evidence="7 8" key="2">
    <citation type="submission" date="2019-01" db="EMBL/GenBank/DDBJ databases">
        <title>Tautonia sociabilis, a novel thermotolerant planctomycete of Isosphaeraceae family, isolated from a 4000 m deep subterranean habitat.</title>
        <authorList>
            <person name="Kovaleva O.L."/>
            <person name="Elcheninov A.G."/>
            <person name="Van Heerden E."/>
            <person name="Toshchakov S.V."/>
            <person name="Novikov A."/>
            <person name="Bonch-Osmolovskaya E.A."/>
            <person name="Kublanov I.V."/>
        </authorList>
    </citation>
    <scope>NUCLEOTIDE SEQUENCE [LARGE SCALE GENOMIC DNA]</scope>
    <source>
        <strain evidence="7 8">GM2012</strain>
    </source>
</reference>
<feature type="domain" description="Protein kinase" evidence="6">
    <location>
        <begin position="125"/>
        <end position="404"/>
    </location>
</feature>
<dbReference type="PROSITE" id="PS50011">
    <property type="entry name" value="PROTEIN_KINASE_DOM"/>
    <property type="match status" value="1"/>
</dbReference>
<dbReference type="AlphaFoldDB" id="A0A432MJK1"/>
<dbReference type="InterPro" id="IPR000719">
    <property type="entry name" value="Prot_kinase_dom"/>
</dbReference>
<dbReference type="OrthoDB" id="6111975at2"/>
<reference evidence="7 8" key="1">
    <citation type="submission" date="2018-12" db="EMBL/GenBank/DDBJ databases">
        <authorList>
            <person name="Toschakov S.V."/>
        </authorList>
    </citation>
    <scope>NUCLEOTIDE SEQUENCE [LARGE SCALE GENOMIC DNA]</scope>
    <source>
        <strain evidence="7 8">GM2012</strain>
    </source>
</reference>
<dbReference type="SMART" id="SM00220">
    <property type="entry name" value="S_TKc"/>
    <property type="match status" value="1"/>
</dbReference>
<dbReference type="EMBL" id="RYZH01000019">
    <property type="protein sequence ID" value="RUL87584.1"/>
    <property type="molecule type" value="Genomic_DNA"/>
</dbReference>
<keyword evidence="1" id="KW-0808">Transferase</keyword>
<organism evidence="7 8">
    <name type="scientific">Tautonia sociabilis</name>
    <dbReference type="NCBI Taxonomy" id="2080755"/>
    <lineage>
        <taxon>Bacteria</taxon>
        <taxon>Pseudomonadati</taxon>
        <taxon>Planctomycetota</taxon>
        <taxon>Planctomycetia</taxon>
        <taxon>Isosphaerales</taxon>
        <taxon>Isosphaeraceae</taxon>
        <taxon>Tautonia</taxon>
    </lineage>
</organism>
<evidence type="ECO:0000313" key="7">
    <source>
        <dbReference type="EMBL" id="RUL87584.1"/>
    </source>
</evidence>
<dbReference type="RefSeq" id="WP_126725472.1">
    <property type="nucleotide sequence ID" value="NZ_RYZH01000019.1"/>
</dbReference>
<feature type="compositionally biased region" description="Basic and acidic residues" evidence="5">
    <location>
        <begin position="301"/>
        <end position="310"/>
    </location>
</feature>
<protein>
    <submittedName>
        <fullName evidence="7">Serine/threonine protein kinase</fullName>
    </submittedName>
</protein>
<dbReference type="InterPro" id="IPR011009">
    <property type="entry name" value="Kinase-like_dom_sf"/>
</dbReference>
<dbReference type="PROSITE" id="PS00108">
    <property type="entry name" value="PROTEIN_KINASE_ST"/>
    <property type="match status" value="1"/>
</dbReference>
<proteinExistence type="predicted"/>
<feature type="region of interest" description="Disordered" evidence="5">
    <location>
        <begin position="291"/>
        <end position="323"/>
    </location>
</feature>
<name>A0A432MJK1_9BACT</name>
<dbReference type="SUPFAM" id="SSF56112">
    <property type="entry name" value="Protein kinase-like (PK-like)"/>
    <property type="match status" value="1"/>
</dbReference>
<keyword evidence="7" id="KW-0723">Serine/threonine-protein kinase</keyword>
<evidence type="ECO:0000259" key="6">
    <source>
        <dbReference type="PROSITE" id="PS50011"/>
    </source>
</evidence>
<dbReference type="GO" id="GO:0005524">
    <property type="term" value="F:ATP binding"/>
    <property type="evidence" value="ECO:0007669"/>
    <property type="project" value="UniProtKB-KW"/>
</dbReference>
<evidence type="ECO:0000256" key="4">
    <source>
        <dbReference type="ARBA" id="ARBA00022840"/>
    </source>
</evidence>
<dbReference type="InterPro" id="IPR008271">
    <property type="entry name" value="Ser/Thr_kinase_AS"/>
</dbReference>
<evidence type="ECO:0000256" key="3">
    <source>
        <dbReference type="ARBA" id="ARBA00022777"/>
    </source>
</evidence>
<dbReference type="PANTHER" id="PTHR43289:SF6">
    <property type="entry name" value="SERINE_THREONINE-PROTEIN KINASE NEKL-3"/>
    <property type="match status" value="1"/>
</dbReference>
<dbReference type="Proteomes" id="UP000280296">
    <property type="component" value="Unassembled WGS sequence"/>
</dbReference>
<dbReference type="Gene3D" id="1.10.510.10">
    <property type="entry name" value="Transferase(Phosphotransferase) domain 1"/>
    <property type="match status" value="1"/>
</dbReference>
<evidence type="ECO:0000313" key="8">
    <source>
        <dbReference type="Proteomes" id="UP000280296"/>
    </source>
</evidence>
<keyword evidence="4" id="KW-0067">ATP-binding</keyword>
<keyword evidence="3 7" id="KW-0418">Kinase</keyword>
<dbReference type="GO" id="GO:0004674">
    <property type="term" value="F:protein serine/threonine kinase activity"/>
    <property type="evidence" value="ECO:0007669"/>
    <property type="project" value="UniProtKB-KW"/>
</dbReference>
<gene>
    <name evidence="7" type="ORF">TsocGM_11280</name>
</gene>
<keyword evidence="8" id="KW-1185">Reference proteome</keyword>
<dbReference type="PANTHER" id="PTHR43289">
    <property type="entry name" value="MITOGEN-ACTIVATED PROTEIN KINASE KINASE KINASE 20-RELATED"/>
    <property type="match status" value="1"/>
</dbReference>